<evidence type="ECO:0000313" key="3">
    <source>
        <dbReference type="EMBL" id="KAF0896958.1"/>
    </source>
</evidence>
<evidence type="ECO:0000256" key="2">
    <source>
        <dbReference type="SAM" id="MobiDB-lite"/>
    </source>
</evidence>
<gene>
    <name evidence="3" type="ORF">E2562_030963</name>
</gene>
<keyword evidence="4" id="KW-1185">Reference proteome</keyword>
<feature type="region of interest" description="Disordered" evidence="2">
    <location>
        <begin position="339"/>
        <end position="358"/>
    </location>
</feature>
<accession>A0A6G1C8Z0</accession>
<feature type="region of interest" description="Disordered" evidence="2">
    <location>
        <begin position="1"/>
        <end position="25"/>
    </location>
</feature>
<feature type="compositionally biased region" description="Polar residues" evidence="2">
    <location>
        <begin position="298"/>
        <end position="317"/>
    </location>
</feature>
<sequence>MEDRPRRQDEISNEYDLNRRPTEEKTGEKWKVLIDFIGGPRDQTHAYLDDGTIQEDESGGSNETPTQFPSHARRPKPSQKESHILRQTYKETTGCRTNKGPRQGYLAKYPTLSQLMNERIEEQARAVALAAAAQQKNNETQAEVEKLKEQLNIQAAERESDKSKILQLEQQLENTREELRREFLSLMAQQKEASAQTVVETPMGMNNNVSDEPTAVNTPSLGGEHVQQTVVETPMAMNNNVYDEPTAVNTPSLGEHVQQTVVETPMAMNNNVYDEPTVVNTPSLGEHVQQNLTESVLSTQNSQQSGRFTRSTANKSLFPNDKGNNAPGKFISTHTLRNNAASKKREMRNKGGKFQLCK</sequence>
<name>A0A6G1C8Z0_9ORYZ</name>
<keyword evidence="1" id="KW-0175">Coiled coil</keyword>
<feature type="region of interest" description="Disordered" evidence="2">
    <location>
        <begin position="298"/>
        <end position="331"/>
    </location>
</feature>
<proteinExistence type="predicted"/>
<evidence type="ECO:0000313" key="4">
    <source>
        <dbReference type="Proteomes" id="UP000479710"/>
    </source>
</evidence>
<evidence type="ECO:0000256" key="1">
    <source>
        <dbReference type="SAM" id="Coils"/>
    </source>
</evidence>
<dbReference type="OrthoDB" id="696493at2759"/>
<dbReference type="Proteomes" id="UP000479710">
    <property type="component" value="Unassembled WGS sequence"/>
</dbReference>
<dbReference type="AlphaFoldDB" id="A0A6G1C8Z0"/>
<dbReference type="EMBL" id="SPHZ02000010">
    <property type="protein sequence ID" value="KAF0896958.1"/>
    <property type="molecule type" value="Genomic_DNA"/>
</dbReference>
<organism evidence="3 4">
    <name type="scientific">Oryza meyeriana var. granulata</name>
    <dbReference type="NCBI Taxonomy" id="110450"/>
    <lineage>
        <taxon>Eukaryota</taxon>
        <taxon>Viridiplantae</taxon>
        <taxon>Streptophyta</taxon>
        <taxon>Embryophyta</taxon>
        <taxon>Tracheophyta</taxon>
        <taxon>Spermatophyta</taxon>
        <taxon>Magnoliopsida</taxon>
        <taxon>Liliopsida</taxon>
        <taxon>Poales</taxon>
        <taxon>Poaceae</taxon>
        <taxon>BOP clade</taxon>
        <taxon>Oryzoideae</taxon>
        <taxon>Oryzeae</taxon>
        <taxon>Oryzinae</taxon>
        <taxon>Oryza</taxon>
        <taxon>Oryza meyeriana</taxon>
    </lineage>
</organism>
<feature type="compositionally biased region" description="Polar residues" evidence="2">
    <location>
        <begin position="59"/>
        <end position="69"/>
    </location>
</feature>
<comment type="caution">
    <text evidence="3">The sequence shown here is derived from an EMBL/GenBank/DDBJ whole genome shotgun (WGS) entry which is preliminary data.</text>
</comment>
<protein>
    <submittedName>
        <fullName evidence="3">Uncharacterized protein</fullName>
    </submittedName>
</protein>
<reference evidence="3 4" key="1">
    <citation type="submission" date="2019-11" db="EMBL/GenBank/DDBJ databases">
        <title>Whole genome sequence of Oryza granulata.</title>
        <authorList>
            <person name="Li W."/>
        </authorList>
    </citation>
    <scope>NUCLEOTIDE SEQUENCE [LARGE SCALE GENOMIC DNA]</scope>
    <source>
        <strain evidence="4">cv. Menghai</strain>
        <tissue evidence="3">Leaf</tissue>
    </source>
</reference>
<feature type="region of interest" description="Disordered" evidence="2">
    <location>
        <begin position="41"/>
        <end position="82"/>
    </location>
</feature>
<feature type="coiled-coil region" evidence="1">
    <location>
        <begin position="130"/>
        <end position="196"/>
    </location>
</feature>